<evidence type="ECO:0000256" key="1">
    <source>
        <dbReference type="PROSITE-ProRule" id="PRU00339"/>
    </source>
</evidence>
<dbReference type="Gene3D" id="3.40.50.2000">
    <property type="entry name" value="Glycogen Phosphorylase B"/>
    <property type="match status" value="1"/>
</dbReference>
<evidence type="ECO:0000313" key="3">
    <source>
        <dbReference type="EMBL" id="TDU25143.1"/>
    </source>
</evidence>
<feature type="compositionally biased region" description="Basic and acidic residues" evidence="2">
    <location>
        <begin position="35"/>
        <end position="52"/>
    </location>
</feature>
<keyword evidence="1" id="KW-0802">TPR repeat</keyword>
<comment type="caution">
    <text evidence="3">The sequence shown here is derived from an EMBL/GenBank/DDBJ whole genome shotgun (WGS) entry which is preliminary data.</text>
</comment>
<gene>
    <name evidence="3" type="ORF">C8E00_101535</name>
</gene>
<reference evidence="3 4" key="1">
    <citation type="submission" date="2019-03" db="EMBL/GenBank/DDBJ databases">
        <title>Genomic Encyclopedia of Type Strains, Phase IV (KMG-IV): sequencing the most valuable type-strain genomes for metagenomic binning, comparative biology and taxonomic classification.</title>
        <authorList>
            <person name="Goeker M."/>
        </authorList>
    </citation>
    <scope>NUCLEOTIDE SEQUENCE [LARGE SCALE GENOMIC DNA]</scope>
    <source>
        <strain evidence="3 4">DSM 6770</strain>
    </source>
</reference>
<evidence type="ECO:0000313" key="4">
    <source>
        <dbReference type="Proteomes" id="UP000295380"/>
    </source>
</evidence>
<accession>A0A4R7NVE8</accession>
<feature type="repeat" description="TPR" evidence="1">
    <location>
        <begin position="341"/>
        <end position="374"/>
    </location>
</feature>
<feature type="region of interest" description="Disordered" evidence="2">
    <location>
        <begin position="26"/>
        <end position="52"/>
    </location>
</feature>
<sequence>MPDSSRSPKNLARELKKRIFIMLGCSGSKSIGGFSDKKQKKSDQSTESHLKNKELKREQLEIYKKFSYSYNLRNFHSASEIALGIDYETLSLKEKLVVLKCYYSSVHGVLADKLLDAICRDILHEGVKDKKLFVALVERVNISGFSFDKKAYIISECKKSISLESALEKKHYYSILWLEYVLKENECNSADPKLFLESEGVDIYDWELLDKFIPAMKSFGHHGFVRDRLIDLYNQSGGIDQRRLKFFVSYLPEYVVQEEKIEFFFDVNENSIAYLPSLFSGRSLHKDIDDKYKEVFGYLENNFLILSEANKDRFLRFLVKLEKYDDIISFSHKVNCVDKSQPIFIAMGFIAFNNDDYFTARDCFQRVITEDPANTSVATAIRFALPRVGRPINDIVNLRDKIGYGTLGSGRVGAQYFGNELAVSLLMSGCYIKGLYSKSHSKHWLSLKSHYGERFLNYERLNKNSDDNIFLIADEGVGDEIRTSQFYGRLSSFYRKVTITCDPRLVGIFKNSFPNIDFIPVSRIRKMLENSCSIDGVRLDGFGEKIANYLTEDCRDLMNNSDTITFGQNVFFNYMLGDLDRPDPGAYLDVPKDKEHIYVGESLKIGILWRSHIRSGARKIMYLDIEDFAPLLNISGIEVWSIQHSIDDDEIEYCRKKSINLINDVDMFNDFEGLAGYLKGLDLLIGVSSVPIELGAALGVETWMLGFSPENYYLRTAGGTDSYDRLTLNSSVIAPPWMDFSNPRDVCVQQVFEEVKRLLKIKTEGNVNEKAAE</sequence>
<protein>
    <submittedName>
        <fullName evidence="3">ADP-heptose:LPS heptosyltransferase</fullName>
    </submittedName>
</protein>
<dbReference type="SUPFAM" id="SSF53756">
    <property type="entry name" value="UDP-Glycosyltransferase/glycogen phosphorylase"/>
    <property type="match status" value="1"/>
</dbReference>
<dbReference type="InterPro" id="IPR019734">
    <property type="entry name" value="TPR_rpt"/>
</dbReference>
<organism evidence="3 4">
    <name type="scientific">Chromohalobacter marismortui</name>
    <dbReference type="NCBI Taxonomy" id="42055"/>
    <lineage>
        <taxon>Bacteria</taxon>
        <taxon>Pseudomonadati</taxon>
        <taxon>Pseudomonadota</taxon>
        <taxon>Gammaproteobacteria</taxon>
        <taxon>Oceanospirillales</taxon>
        <taxon>Halomonadaceae</taxon>
        <taxon>Chromohalobacter</taxon>
    </lineage>
</organism>
<dbReference type="OrthoDB" id="238183at2"/>
<dbReference type="EMBL" id="SOBR01000001">
    <property type="protein sequence ID" value="TDU25143.1"/>
    <property type="molecule type" value="Genomic_DNA"/>
</dbReference>
<name>A0A4R7NVE8_9GAMM</name>
<dbReference type="GO" id="GO:0016740">
    <property type="term" value="F:transferase activity"/>
    <property type="evidence" value="ECO:0007669"/>
    <property type="project" value="UniProtKB-KW"/>
</dbReference>
<dbReference type="Proteomes" id="UP000295380">
    <property type="component" value="Unassembled WGS sequence"/>
</dbReference>
<evidence type="ECO:0000256" key="2">
    <source>
        <dbReference type="SAM" id="MobiDB-lite"/>
    </source>
</evidence>
<keyword evidence="4" id="KW-1185">Reference proteome</keyword>
<keyword evidence="3" id="KW-0808">Transferase</keyword>
<dbReference type="PROSITE" id="PS50005">
    <property type="entry name" value="TPR"/>
    <property type="match status" value="1"/>
</dbReference>
<dbReference type="AlphaFoldDB" id="A0A4R7NVE8"/>
<dbReference type="RefSeq" id="WP_133694170.1">
    <property type="nucleotide sequence ID" value="NZ_SOBR01000001.1"/>
</dbReference>
<proteinExistence type="predicted"/>